<dbReference type="CDD" id="cd09634">
    <property type="entry name" value="Cas1_I-II-III"/>
    <property type="match status" value="1"/>
</dbReference>
<dbReference type="HAMAP" id="MF_01470">
    <property type="entry name" value="Cas1"/>
    <property type="match status" value="1"/>
</dbReference>
<dbReference type="InterPro" id="IPR042211">
    <property type="entry name" value="CRISPR-assoc_Cas1_N"/>
</dbReference>
<feature type="binding site" evidence="10">
    <location>
        <position position="233"/>
    </location>
    <ligand>
        <name>Mn(2+)</name>
        <dbReference type="ChEBI" id="CHEBI:29035"/>
    </ligand>
</feature>
<dbReference type="GO" id="GO:0004519">
    <property type="term" value="F:endonuclease activity"/>
    <property type="evidence" value="ECO:0007669"/>
    <property type="project" value="UniProtKB-UniRule"/>
</dbReference>
<evidence type="ECO:0000256" key="2">
    <source>
        <dbReference type="ARBA" id="ARBA00022723"/>
    </source>
</evidence>
<dbReference type="AlphaFoldDB" id="A0A399D5K1"/>
<evidence type="ECO:0000256" key="1">
    <source>
        <dbReference type="ARBA" id="ARBA00022722"/>
    </source>
</evidence>
<dbReference type="GO" id="GO:0043571">
    <property type="term" value="P:maintenance of CRISPR repeat elements"/>
    <property type="evidence" value="ECO:0007669"/>
    <property type="project" value="UniProtKB-UniRule"/>
</dbReference>
<dbReference type="GO" id="GO:0016787">
    <property type="term" value="F:hydrolase activity"/>
    <property type="evidence" value="ECO:0007669"/>
    <property type="project" value="UniProtKB-KW"/>
</dbReference>
<dbReference type="PANTHER" id="PTHR34353">
    <property type="entry name" value="CRISPR-ASSOCIATED ENDONUCLEASE CAS1 1"/>
    <property type="match status" value="1"/>
</dbReference>
<evidence type="ECO:0000256" key="8">
    <source>
        <dbReference type="ARBA" id="ARBA00023211"/>
    </source>
</evidence>
<keyword evidence="4 10" id="KW-0378">Hydrolase</keyword>
<comment type="function">
    <text evidence="10">CRISPR (clustered regularly interspaced short palindromic repeat), is an adaptive immune system that provides protection against mobile genetic elements (viruses, transposable elements and conjugative plasmids). CRISPR clusters contain spacers, sequences complementary to antecedent mobile elements, and target invading nucleic acids. CRISPR clusters are transcribed and processed into CRISPR RNA (crRNA). Acts as a dsDNA endonuclease. Involved in the integration of spacer DNA into the CRISPR cassette.</text>
</comment>
<reference evidence="11 12" key="1">
    <citation type="journal article" date="2015" name="Int. J. Syst. Evol. Microbiol.">
        <title>Mariniphaga sediminis sp. nov., isolated from coastal sediment.</title>
        <authorList>
            <person name="Wang F.Q."/>
            <person name="Shen Q.Y."/>
            <person name="Chen G.J."/>
            <person name="Du Z.J."/>
        </authorList>
    </citation>
    <scope>NUCLEOTIDE SEQUENCE [LARGE SCALE GENOMIC DNA]</scope>
    <source>
        <strain evidence="11 12">SY21</strain>
    </source>
</reference>
<name>A0A399D5K1_9BACT</name>
<feature type="binding site" evidence="10">
    <location>
        <position position="168"/>
    </location>
    <ligand>
        <name>Mn(2+)</name>
        <dbReference type="ChEBI" id="CHEBI:29035"/>
    </ligand>
</feature>
<dbReference type="Pfam" id="PF01867">
    <property type="entry name" value="Cas_Cas1"/>
    <property type="match status" value="1"/>
</dbReference>
<dbReference type="GO" id="GO:0046872">
    <property type="term" value="F:metal ion binding"/>
    <property type="evidence" value="ECO:0007669"/>
    <property type="project" value="UniProtKB-UniRule"/>
</dbReference>
<organism evidence="11 12">
    <name type="scientific">Mariniphaga sediminis</name>
    <dbReference type="NCBI Taxonomy" id="1628158"/>
    <lineage>
        <taxon>Bacteria</taxon>
        <taxon>Pseudomonadati</taxon>
        <taxon>Bacteroidota</taxon>
        <taxon>Bacteroidia</taxon>
        <taxon>Marinilabiliales</taxon>
        <taxon>Prolixibacteraceae</taxon>
        <taxon>Mariniphaga</taxon>
    </lineage>
</organism>
<dbReference type="GO" id="GO:0003677">
    <property type="term" value="F:DNA binding"/>
    <property type="evidence" value="ECO:0007669"/>
    <property type="project" value="UniProtKB-KW"/>
</dbReference>
<dbReference type="NCBIfam" id="TIGR00287">
    <property type="entry name" value="cas1"/>
    <property type="match status" value="1"/>
</dbReference>
<dbReference type="Proteomes" id="UP000266441">
    <property type="component" value="Unassembled WGS sequence"/>
</dbReference>
<keyword evidence="8 10" id="KW-0464">Manganese</keyword>
<dbReference type="OrthoDB" id="9803119at2"/>
<evidence type="ECO:0000256" key="10">
    <source>
        <dbReference type="HAMAP-Rule" id="MF_01470"/>
    </source>
</evidence>
<comment type="cofactor">
    <cofactor evidence="10">
        <name>Mg(2+)</name>
        <dbReference type="ChEBI" id="CHEBI:18420"/>
    </cofactor>
    <cofactor evidence="10">
        <name>Mn(2+)</name>
        <dbReference type="ChEBI" id="CHEBI:29035"/>
    </cofactor>
</comment>
<keyword evidence="2 10" id="KW-0479">Metal-binding</keyword>
<gene>
    <name evidence="10 11" type="primary">cas1</name>
    <name evidence="11" type="ORF">D1164_01675</name>
</gene>
<dbReference type="EC" id="3.1.-.-" evidence="10"/>
<dbReference type="GO" id="GO:0051607">
    <property type="term" value="P:defense response to virus"/>
    <property type="evidence" value="ECO:0007669"/>
    <property type="project" value="UniProtKB-UniRule"/>
</dbReference>
<keyword evidence="12" id="KW-1185">Reference proteome</keyword>
<dbReference type="InterPro" id="IPR002729">
    <property type="entry name" value="CRISPR-assoc_Cas1"/>
</dbReference>
<evidence type="ECO:0000256" key="4">
    <source>
        <dbReference type="ARBA" id="ARBA00022801"/>
    </source>
</evidence>
<keyword evidence="1 10" id="KW-0540">Nuclease</keyword>
<accession>A0A399D5K1</accession>
<evidence type="ECO:0000313" key="11">
    <source>
        <dbReference type="EMBL" id="RIH67164.1"/>
    </source>
</evidence>
<sequence length="330" mass="37885">MQLIINTWGTYVHIKDELFEVTLPKDGEKQKHHFASQKVTSILMSKGAAISTDAIILAMKNNIDIIVFEYDGMPVGRFWHSKPGSTSRIRKQQLDASLNQTGVFWIKCWLAAKLTNQIEFLKRLKNHRPATAGTIQEKIDAISGLKIKIEKKDAEKIDEIDSSLRGFEGTAGRVYFQVLSSLLNERYQFEGRSFRPAKDPFNAFLNYAYGVLYSRVEKVLVIAGLDPYVGFMHRDDYNTKSMVFDFIEPYRIYADEVVFKLFSAKKVNDSHTDSITNGISLNAEGKNLLMQSLMKFLDEDKIRYKGRNQTRMNAMQMDAHQFANRLIQKL</sequence>
<keyword evidence="6 10" id="KW-0051">Antiviral defense</keyword>
<dbReference type="InterPro" id="IPR042206">
    <property type="entry name" value="CRISPR-assoc_Cas1_C"/>
</dbReference>
<protein>
    <recommendedName>
        <fullName evidence="10">CRISPR-associated endonuclease Cas1</fullName>
        <ecNumber evidence="10">3.1.-.-</ecNumber>
    </recommendedName>
</protein>
<dbReference type="PANTHER" id="PTHR34353:SF2">
    <property type="entry name" value="CRISPR-ASSOCIATED ENDONUCLEASE CAS1 1"/>
    <property type="match status" value="1"/>
</dbReference>
<evidence type="ECO:0000256" key="7">
    <source>
        <dbReference type="ARBA" id="ARBA00023125"/>
    </source>
</evidence>
<feature type="binding site" evidence="10">
    <location>
        <position position="248"/>
    </location>
    <ligand>
        <name>Mn(2+)</name>
        <dbReference type="ChEBI" id="CHEBI:29035"/>
    </ligand>
</feature>
<keyword evidence="5 10" id="KW-0460">Magnesium</keyword>
<dbReference type="Gene3D" id="1.20.120.920">
    <property type="entry name" value="CRISPR-associated endonuclease Cas1, C-terminal domain"/>
    <property type="match status" value="1"/>
</dbReference>
<comment type="caution">
    <text evidence="11">The sequence shown here is derived from an EMBL/GenBank/DDBJ whole genome shotgun (WGS) entry which is preliminary data.</text>
</comment>
<evidence type="ECO:0000313" key="12">
    <source>
        <dbReference type="Proteomes" id="UP000266441"/>
    </source>
</evidence>
<comment type="subunit">
    <text evidence="9 10">Homodimer, forms a heterotetramer with a Cas2 homodimer.</text>
</comment>
<dbReference type="InterPro" id="IPR050646">
    <property type="entry name" value="Cas1"/>
</dbReference>
<keyword evidence="7 10" id="KW-0238">DNA-binding</keyword>
<evidence type="ECO:0000256" key="9">
    <source>
        <dbReference type="ARBA" id="ARBA00038592"/>
    </source>
</evidence>
<dbReference type="Gene3D" id="3.100.10.20">
    <property type="entry name" value="CRISPR-associated endonuclease Cas1, N-terminal domain"/>
    <property type="match status" value="1"/>
</dbReference>
<evidence type="ECO:0000256" key="5">
    <source>
        <dbReference type="ARBA" id="ARBA00022842"/>
    </source>
</evidence>
<dbReference type="RefSeq" id="WP_119348188.1">
    <property type="nucleotide sequence ID" value="NZ_QWET01000001.1"/>
</dbReference>
<keyword evidence="3 10" id="KW-0255">Endonuclease</keyword>
<proteinExistence type="inferred from homology"/>
<comment type="similarity">
    <text evidence="10">Belongs to the CRISPR-associated endonuclease Cas1 family.</text>
</comment>
<evidence type="ECO:0000256" key="3">
    <source>
        <dbReference type="ARBA" id="ARBA00022759"/>
    </source>
</evidence>
<evidence type="ECO:0000256" key="6">
    <source>
        <dbReference type="ARBA" id="ARBA00023118"/>
    </source>
</evidence>
<dbReference type="EMBL" id="QWET01000001">
    <property type="protein sequence ID" value="RIH67164.1"/>
    <property type="molecule type" value="Genomic_DNA"/>
</dbReference>